<dbReference type="InterPro" id="IPR026103">
    <property type="entry name" value="HARBI1_animal"/>
</dbReference>
<keyword evidence="7" id="KW-0540">Nuclease</keyword>
<evidence type="ECO:0000256" key="1">
    <source>
        <dbReference type="ARBA" id="ARBA00001968"/>
    </source>
</evidence>
<dbReference type="GO" id="GO:0016787">
    <property type="term" value="F:hydrolase activity"/>
    <property type="evidence" value="ECO:0007669"/>
    <property type="project" value="UniProtKB-KW"/>
</dbReference>
<evidence type="ECO:0000256" key="11">
    <source>
        <dbReference type="ARBA" id="ARBA00030126"/>
    </source>
</evidence>
<name>A0A6J1QQH1_9HYME</name>
<dbReference type="PANTHER" id="PTHR22930:SF289">
    <property type="entry name" value="DDE TNP4 DOMAIN-CONTAINING PROTEIN-RELATED"/>
    <property type="match status" value="1"/>
</dbReference>
<dbReference type="InterPro" id="IPR045249">
    <property type="entry name" value="HARBI1-like"/>
</dbReference>
<accession>A0A6J1QQH1</accession>
<evidence type="ECO:0000313" key="14">
    <source>
        <dbReference type="Proteomes" id="UP000504618"/>
    </source>
</evidence>
<dbReference type="GeneID" id="112461686"/>
<keyword evidence="10" id="KW-0539">Nucleus</keyword>
<keyword evidence="8" id="KW-0479">Metal-binding</keyword>
<sequence>MAHYNYADILSSSDDEDIINILYRRPRIFKERVNYFIELDDIEFKMRFRLNKETVITILNHIHGELIFRTERNNAISPMCQLLLTLRLYATGSFLITMGDFGEVSTTSAQRIVHRVSEAIARLRPRYIHFPSTEEEIRREQLKFYNIARFPKIVGCIDCTHIRVQSFGGPDAELYRNRKGFFSLNVQAVCNTNLEITDIVARWPGSVHDSTIFHNSRLRANFENHMYRNALLLGDSGYPSKSYLLTPLLNPERPAEIVYNQAHIRTRNIIERLFGVWKRRFPILALGMRYKLQRIMTIIVATAVMHNIARRNADKDPPEDPILNLPAPWDHIINEGYINNEINVQNNANATRTQIINDYFQR</sequence>
<evidence type="ECO:0000256" key="12">
    <source>
        <dbReference type="ARBA" id="ARBA00045850"/>
    </source>
</evidence>
<dbReference type="PRINTS" id="PR02086">
    <property type="entry name" value="PUTNUCHARBI1"/>
</dbReference>
<dbReference type="Proteomes" id="UP000504618">
    <property type="component" value="Unplaced"/>
</dbReference>
<keyword evidence="14" id="KW-1185">Reference proteome</keyword>
<evidence type="ECO:0000259" key="13">
    <source>
        <dbReference type="Pfam" id="PF13359"/>
    </source>
</evidence>
<keyword evidence="9" id="KW-0378">Hydrolase</keyword>
<reference evidence="15" key="1">
    <citation type="submission" date="2025-08" db="UniProtKB">
        <authorList>
            <consortium name="RefSeq"/>
        </authorList>
    </citation>
    <scope>IDENTIFICATION</scope>
    <source>
        <tissue evidence="15">Whole body</tissue>
    </source>
</reference>
<dbReference type="Pfam" id="PF13359">
    <property type="entry name" value="DDE_Tnp_4"/>
    <property type="match status" value="1"/>
</dbReference>
<comment type="subcellular location">
    <subcellularLocation>
        <location evidence="3">Cytoplasm</location>
    </subcellularLocation>
    <subcellularLocation>
        <location evidence="2">Nucleus</location>
    </subcellularLocation>
</comment>
<evidence type="ECO:0000256" key="3">
    <source>
        <dbReference type="ARBA" id="ARBA00004496"/>
    </source>
</evidence>
<protein>
    <recommendedName>
        <fullName evidence="5">Putative nuclease HARBI1</fullName>
    </recommendedName>
    <alternativeName>
        <fullName evidence="11">Harbinger transposase-derived nuclease</fullName>
    </alternativeName>
</protein>
<comment type="similarity">
    <text evidence="4">Belongs to the HARBI1 family.</text>
</comment>
<evidence type="ECO:0000256" key="7">
    <source>
        <dbReference type="ARBA" id="ARBA00022722"/>
    </source>
</evidence>
<dbReference type="InterPro" id="IPR027806">
    <property type="entry name" value="HARBI1_dom"/>
</dbReference>
<dbReference type="PANTHER" id="PTHR22930">
    <property type="match status" value="1"/>
</dbReference>
<evidence type="ECO:0000256" key="6">
    <source>
        <dbReference type="ARBA" id="ARBA00022490"/>
    </source>
</evidence>
<dbReference type="GO" id="GO:0004518">
    <property type="term" value="F:nuclease activity"/>
    <property type="evidence" value="ECO:0007669"/>
    <property type="project" value="UniProtKB-KW"/>
</dbReference>
<evidence type="ECO:0000256" key="5">
    <source>
        <dbReference type="ARBA" id="ARBA00015519"/>
    </source>
</evidence>
<comment type="cofactor">
    <cofactor evidence="1">
        <name>a divalent metal cation</name>
        <dbReference type="ChEBI" id="CHEBI:60240"/>
    </cofactor>
</comment>
<organism evidence="14 15">
    <name type="scientific">Temnothorax curvispinosus</name>
    <dbReference type="NCBI Taxonomy" id="300111"/>
    <lineage>
        <taxon>Eukaryota</taxon>
        <taxon>Metazoa</taxon>
        <taxon>Ecdysozoa</taxon>
        <taxon>Arthropoda</taxon>
        <taxon>Hexapoda</taxon>
        <taxon>Insecta</taxon>
        <taxon>Pterygota</taxon>
        <taxon>Neoptera</taxon>
        <taxon>Endopterygota</taxon>
        <taxon>Hymenoptera</taxon>
        <taxon>Apocrita</taxon>
        <taxon>Aculeata</taxon>
        <taxon>Formicoidea</taxon>
        <taxon>Formicidae</taxon>
        <taxon>Myrmicinae</taxon>
        <taxon>Temnothorax</taxon>
    </lineage>
</organism>
<dbReference type="RefSeq" id="XP_024882790.1">
    <property type="nucleotide sequence ID" value="XM_025027022.1"/>
</dbReference>
<evidence type="ECO:0000256" key="9">
    <source>
        <dbReference type="ARBA" id="ARBA00022801"/>
    </source>
</evidence>
<proteinExistence type="inferred from homology"/>
<evidence type="ECO:0000256" key="8">
    <source>
        <dbReference type="ARBA" id="ARBA00022723"/>
    </source>
</evidence>
<comment type="function">
    <text evidence="12">Transposase-derived protein that may have nuclease activity. Does not have transposase activity.</text>
</comment>
<dbReference type="GO" id="GO:0046872">
    <property type="term" value="F:metal ion binding"/>
    <property type="evidence" value="ECO:0007669"/>
    <property type="project" value="UniProtKB-KW"/>
</dbReference>
<gene>
    <name evidence="15" type="primary">LOC112461686</name>
</gene>
<keyword evidence="6" id="KW-0963">Cytoplasm</keyword>
<dbReference type="OrthoDB" id="6584660at2759"/>
<evidence type="ECO:0000313" key="15">
    <source>
        <dbReference type="RefSeq" id="XP_024882790.1"/>
    </source>
</evidence>
<feature type="domain" description="DDE Tnp4" evidence="13">
    <location>
        <begin position="157"/>
        <end position="307"/>
    </location>
</feature>
<dbReference type="GO" id="GO:0005737">
    <property type="term" value="C:cytoplasm"/>
    <property type="evidence" value="ECO:0007669"/>
    <property type="project" value="UniProtKB-SubCell"/>
</dbReference>
<evidence type="ECO:0000256" key="2">
    <source>
        <dbReference type="ARBA" id="ARBA00004123"/>
    </source>
</evidence>
<dbReference type="AlphaFoldDB" id="A0A6J1QQH1"/>
<dbReference type="GO" id="GO:0005634">
    <property type="term" value="C:nucleus"/>
    <property type="evidence" value="ECO:0007669"/>
    <property type="project" value="UniProtKB-SubCell"/>
</dbReference>
<evidence type="ECO:0000256" key="10">
    <source>
        <dbReference type="ARBA" id="ARBA00023242"/>
    </source>
</evidence>
<evidence type="ECO:0000256" key="4">
    <source>
        <dbReference type="ARBA" id="ARBA00006958"/>
    </source>
</evidence>